<feature type="compositionally biased region" description="Basic and acidic residues" evidence="1">
    <location>
        <begin position="540"/>
        <end position="550"/>
    </location>
</feature>
<keyword evidence="3" id="KW-1185">Reference proteome</keyword>
<comment type="caution">
    <text evidence="2">The sequence shown here is derived from an EMBL/GenBank/DDBJ whole genome shotgun (WGS) entry which is preliminary data.</text>
</comment>
<dbReference type="Proteomes" id="UP000815325">
    <property type="component" value="Unassembled WGS sequence"/>
</dbReference>
<feature type="compositionally biased region" description="Basic and acidic residues" evidence="1">
    <location>
        <begin position="18"/>
        <end position="29"/>
    </location>
</feature>
<accession>A0ABQ7H7I6</accession>
<evidence type="ECO:0008006" key="4">
    <source>
        <dbReference type="Google" id="ProtNLM"/>
    </source>
</evidence>
<feature type="region of interest" description="Disordered" evidence="1">
    <location>
        <begin position="273"/>
        <end position="300"/>
    </location>
</feature>
<dbReference type="EMBL" id="MU069454">
    <property type="protein sequence ID" value="KAF5842812.1"/>
    <property type="molecule type" value="Genomic_DNA"/>
</dbReference>
<feature type="region of interest" description="Disordered" evidence="1">
    <location>
        <begin position="596"/>
        <end position="630"/>
    </location>
</feature>
<evidence type="ECO:0000256" key="1">
    <source>
        <dbReference type="SAM" id="MobiDB-lite"/>
    </source>
</evidence>
<feature type="compositionally biased region" description="Basic and acidic residues" evidence="1">
    <location>
        <begin position="760"/>
        <end position="769"/>
    </location>
</feature>
<protein>
    <recommendedName>
        <fullName evidence="4">PAS domain-containing protein</fullName>
    </recommendedName>
</protein>
<feature type="compositionally biased region" description="Low complexity" evidence="1">
    <location>
        <begin position="519"/>
        <end position="539"/>
    </location>
</feature>
<feature type="region of interest" description="Disordered" evidence="1">
    <location>
        <begin position="507"/>
        <end position="557"/>
    </location>
</feature>
<feature type="region of interest" description="Disordered" evidence="1">
    <location>
        <begin position="563"/>
        <end position="582"/>
    </location>
</feature>
<evidence type="ECO:0000313" key="2">
    <source>
        <dbReference type="EMBL" id="KAF5842812.1"/>
    </source>
</evidence>
<evidence type="ECO:0000313" key="3">
    <source>
        <dbReference type="Proteomes" id="UP000815325"/>
    </source>
</evidence>
<gene>
    <name evidence="2" type="ORF">DUNSADRAFT_4696</name>
</gene>
<reference evidence="2" key="1">
    <citation type="submission" date="2017-08" db="EMBL/GenBank/DDBJ databases">
        <authorList>
            <person name="Polle J.E."/>
            <person name="Barry K."/>
            <person name="Cushman J."/>
            <person name="Schmutz J."/>
            <person name="Tran D."/>
            <person name="Hathwaick L.T."/>
            <person name="Yim W.C."/>
            <person name="Jenkins J."/>
            <person name="Mckie-Krisberg Z.M."/>
            <person name="Prochnik S."/>
            <person name="Lindquist E."/>
            <person name="Dockter R.B."/>
            <person name="Adam C."/>
            <person name="Molina H."/>
            <person name="Bunkerborg J."/>
            <person name="Jin E."/>
            <person name="Buchheim M."/>
            <person name="Magnuson J."/>
        </authorList>
    </citation>
    <scope>NUCLEOTIDE SEQUENCE</scope>
    <source>
        <strain evidence="2">CCAP 19/18</strain>
    </source>
</reference>
<feature type="compositionally biased region" description="Polar residues" evidence="1">
    <location>
        <begin position="375"/>
        <end position="385"/>
    </location>
</feature>
<name>A0ABQ7H7I6_DUNSA</name>
<feature type="region of interest" description="Disordered" evidence="1">
    <location>
        <begin position="746"/>
        <end position="769"/>
    </location>
</feature>
<proteinExistence type="predicted"/>
<feature type="region of interest" description="Disordered" evidence="1">
    <location>
        <begin position="18"/>
        <end position="40"/>
    </location>
</feature>
<feature type="region of interest" description="Disordered" evidence="1">
    <location>
        <begin position="374"/>
        <end position="393"/>
    </location>
</feature>
<sequence>MGSLLGWCCFGSAGRPKQEAKRVEKDAPKDGSPPGQTTGAVGCSACQVHASRPATLSSTPQITVQVYNVEQLARLHPRVLVRMPHLLALSSPGAPGPWNAQSAVAGYWQLQEAMESAEDPQLGLLLPWQEMLFLKPVAINSAAGALLGCAPSLSECTRMLAQQLLFQCQAPLQQPTLTSLPESSSLAAVMFEVAAHTLRCTPSLPSAEPSARNPGRIATCSEPHTAIDQLPKEAQCGDGLKARVYAAYCTAPGGSLDPVLILEHSVAKGVITGSLPRDSWLPPPSGSSATSMGESGESPKMVRVSCVDTSLHHYVPPSPHPNDDVFLPRRSSLGATKPRLIAETAHSCQPHTSQPQAEQALGAGFGFSAPESFPGNHQQPAQVQNACPPMQSPKERSLFEETSVQKQHSRALAILNEVPVIATLFNVEGHVVYQNEASLSYWGLLVKQQNSNGGALDRDLVNVSGTCNLSALLEALLPNSPEAIQELLEIVGEGLQWQRVLAVRPPKARSQAEASVTPAAFSQRSRRASIASSNAAGSSGKDRSGWHHADGGINRGNSCGSSADALGGSAAKEPQEQPCSATQQALLQNVQKTQPEWQLHRQQTQPPPKQPGQLHRQQTQPPPKQPGQQRLLRRAVSFASDHFAPGDVKQEEHSKQQDTAFEGDFFCQASMNGDPPFNSNPAPEIQARGLERASTDPGLRIPSILSKNGLPCHSNLGRDSLQDEAASLKHMSLSSSQHVGKHVQDCKLTSTSEDCNATRGDAKGTKANA</sequence>
<organism evidence="2 3">
    <name type="scientific">Dunaliella salina</name>
    <name type="common">Green alga</name>
    <name type="synonym">Protococcus salinus</name>
    <dbReference type="NCBI Taxonomy" id="3046"/>
    <lineage>
        <taxon>Eukaryota</taxon>
        <taxon>Viridiplantae</taxon>
        <taxon>Chlorophyta</taxon>
        <taxon>core chlorophytes</taxon>
        <taxon>Chlorophyceae</taxon>
        <taxon>CS clade</taxon>
        <taxon>Chlamydomonadales</taxon>
        <taxon>Dunaliellaceae</taxon>
        <taxon>Dunaliella</taxon>
    </lineage>
</organism>